<comment type="caution">
    <text evidence="3">The sequence shown here is derived from an EMBL/GenBank/DDBJ whole genome shotgun (WGS) entry which is preliminary data.</text>
</comment>
<feature type="domain" description="Transposase IS116/IS110/IS902 C-terminal" evidence="2">
    <location>
        <begin position="232"/>
        <end position="304"/>
    </location>
</feature>
<dbReference type="Proteomes" id="UP001172731">
    <property type="component" value="Unassembled WGS sequence"/>
</dbReference>
<dbReference type="NCBIfam" id="NF033542">
    <property type="entry name" value="transpos_IS110"/>
    <property type="match status" value="1"/>
</dbReference>
<proteinExistence type="predicted"/>
<dbReference type="Pfam" id="PF01548">
    <property type="entry name" value="DEDD_Tnp_IS110"/>
    <property type="match status" value="1"/>
</dbReference>
<dbReference type="InterPro" id="IPR047650">
    <property type="entry name" value="Transpos_IS110"/>
</dbReference>
<gene>
    <name evidence="3" type="ORF">KZC48_14755</name>
</gene>
<name>A0ABT8FWQ3_9MICO</name>
<organism evidence="3 4">
    <name type="scientific">Microbacterium aurantiacum</name>
    <dbReference type="NCBI Taxonomy" id="162393"/>
    <lineage>
        <taxon>Bacteria</taxon>
        <taxon>Bacillati</taxon>
        <taxon>Actinomycetota</taxon>
        <taxon>Actinomycetes</taxon>
        <taxon>Micrococcales</taxon>
        <taxon>Microbacteriaceae</taxon>
        <taxon>Microbacterium</taxon>
    </lineage>
</organism>
<accession>A0ABT8FWQ3</accession>
<reference evidence="3" key="1">
    <citation type="submission" date="2021-06" db="EMBL/GenBank/DDBJ databases">
        <title>Genome-based taxonomic framework of Microbacterium strains isolated from marine environment, the description of four new species and reclassification of four preexisting species.</title>
        <authorList>
            <person name="Lee S.D."/>
            <person name="Kim S.-M."/>
            <person name="Byeon Y.-S."/>
            <person name="Yang H.L."/>
            <person name="Kim I.S."/>
        </authorList>
    </citation>
    <scope>NUCLEOTIDE SEQUENCE</scope>
    <source>
        <strain evidence="3">KACC 20510</strain>
    </source>
</reference>
<dbReference type="EMBL" id="JAHWXI010000026">
    <property type="protein sequence ID" value="MDN4465645.1"/>
    <property type="molecule type" value="Genomic_DNA"/>
</dbReference>
<feature type="domain" description="Transposase IS110-like N-terminal" evidence="1">
    <location>
        <begin position="12"/>
        <end position="157"/>
    </location>
</feature>
<evidence type="ECO:0000313" key="3">
    <source>
        <dbReference type="EMBL" id="MDN4465645.1"/>
    </source>
</evidence>
<dbReference type="Pfam" id="PF02371">
    <property type="entry name" value="Transposase_20"/>
    <property type="match status" value="1"/>
</dbReference>
<keyword evidence="4" id="KW-1185">Reference proteome</keyword>
<evidence type="ECO:0000259" key="2">
    <source>
        <dbReference type="Pfam" id="PF02371"/>
    </source>
</evidence>
<evidence type="ECO:0000313" key="4">
    <source>
        <dbReference type="Proteomes" id="UP001172731"/>
    </source>
</evidence>
<dbReference type="PANTHER" id="PTHR33055">
    <property type="entry name" value="TRANSPOSASE FOR INSERTION SEQUENCE ELEMENT IS1111A"/>
    <property type="match status" value="1"/>
</dbReference>
<sequence>MEALVFNEVTTIGLDVHARSIRAAAIDTVTGEVIEAKLPPENEEVLGWVRAIAADHGPGHAAYEAGPTGFGLARKLQAAGIPVTVAAPSKIIRPPGERVKTDARDALLLARLLRMDELVAVRVPSEAEEAARDLVRARDDARTDLLSARHRLSKLLLRRGIVYDGTVTWNRPHDAWLRRVRAGGLADAKAGTLAAFDAGYGAVTAILARRDRLDQQITTMATSSEFTGVTNRLACLRGISTLTGFALAVEIGDWHRFTGATIAAYLGLVPSEHSSGGSRSLGPITKTGNTHARRLLIESAWHHKARYAPGKTMTDRWAKVPALVAARGDAGNRRLHHRWQVLTTKHKKHTVANTAIARELAGWCWSLAVMD</sequence>
<evidence type="ECO:0000259" key="1">
    <source>
        <dbReference type="Pfam" id="PF01548"/>
    </source>
</evidence>
<dbReference type="InterPro" id="IPR003346">
    <property type="entry name" value="Transposase_20"/>
</dbReference>
<protein>
    <submittedName>
        <fullName evidence="3">IS110 family transposase</fullName>
    </submittedName>
</protein>
<dbReference type="PANTHER" id="PTHR33055:SF3">
    <property type="entry name" value="PUTATIVE TRANSPOSASE FOR IS117-RELATED"/>
    <property type="match status" value="1"/>
</dbReference>
<dbReference type="InterPro" id="IPR002525">
    <property type="entry name" value="Transp_IS110-like_N"/>
</dbReference>